<reference evidence="3" key="1">
    <citation type="submission" date="2022-11" db="UniProtKB">
        <authorList>
            <consortium name="WormBaseParasite"/>
        </authorList>
    </citation>
    <scope>IDENTIFICATION</scope>
</reference>
<feature type="compositionally biased region" description="Low complexity" evidence="1">
    <location>
        <begin position="155"/>
        <end position="167"/>
    </location>
</feature>
<sequence>MQNCNLAETPDDNKGDYGIYDATGANSVQATPTHKQNTTVDPAAVPALNIGGGVYAGPNSGPNASGSSIGGVSGGEWPAMAVAPIHPSLPHLPGVLLTVILTAMFMAPLPQQIQEIMPKKLCNQPSPTYKYPTDPGRALSRDSSQLSPSRLSATSSPYAQQQQQSSSPRPPPFGGGSNRFSADYALEQNMHVSRSPNKHHLKWVNYSLSPGKSLTNPGSISPAMRQSTSSINPAAADP</sequence>
<feature type="compositionally biased region" description="Polar residues" evidence="1">
    <location>
        <begin position="207"/>
        <end position="232"/>
    </location>
</feature>
<dbReference type="AlphaFoldDB" id="A0A915E125"/>
<evidence type="ECO:0000313" key="3">
    <source>
        <dbReference type="WBParaSite" id="jg24764"/>
    </source>
</evidence>
<feature type="compositionally biased region" description="Polar residues" evidence="1">
    <location>
        <begin position="141"/>
        <end position="154"/>
    </location>
</feature>
<keyword evidence="2" id="KW-1185">Reference proteome</keyword>
<organism evidence="2 3">
    <name type="scientific">Ditylenchus dipsaci</name>
    <dbReference type="NCBI Taxonomy" id="166011"/>
    <lineage>
        <taxon>Eukaryota</taxon>
        <taxon>Metazoa</taxon>
        <taxon>Ecdysozoa</taxon>
        <taxon>Nematoda</taxon>
        <taxon>Chromadorea</taxon>
        <taxon>Rhabditida</taxon>
        <taxon>Tylenchina</taxon>
        <taxon>Tylenchomorpha</taxon>
        <taxon>Sphaerularioidea</taxon>
        <taxon>Anguinidae</taxon>
        <taxon>Anguininae</taxon>
        <taxon>Ditylenchus</taxon>
    </lineage>
</organism>
<evidence type="ECO:0000256" key="1">
    <source>
        <dbReference type="SAM" id="MobiDB-lite"/>
    </source>
</evidence>
<dbReference type="WBParaSite" id="jg24764">
    <property type="protein sequence ID" value="jg24764"/>
    <property type="gene ID" value="jg24764"/>
</dbReference>
<protein>
    <submittedName>
        <fullName evidence="3">Uncharacterized protein</fullName>
    </submittedName>
</protein>
<dbReference type="Proteomes" id="UP000887574">
    <property type="component" value="Unplaced"/>
</dbReference>
<name>A0A915E125_9BILA</name>
<proteinExistence type="predicted"/>
<feature type="region of interest" description="Disordered" evidence="1">
    <location>
        <begin position="207"/>
        <end position="238"/>
    </location>
</feature>
<feature type="region of interest" description="Disordered" evidence="1">
    <location>
        <begin position="124"/>
        <end position="180"/>
    </location>
</feature>
<accession>A0A915E125</accession>
<evidence type="ECO:0000313" key="2">
    <source>
        <dbReference type="Proteomes" id="UP000887574"/>
    </source>
</evidence>